<dbReference type="CDD" id="cd12797">
    <property type="entry name" value="M23_peptidase"/>
    <property type="match status" value="1"/>
</dbReference>
<evidence type="ECO:0000256" key="1">
    <source>
        <dbReference type="SAM" id="MobiDB-lite"/>
    </source>
</evidence>
<comment type="caution">
    <text evidence="3">The sequence shown here is derived from an EMBL/GenBank/DDBJ whole genome shotgun (WGS) entry which is preliminary data.</text>
</comment>
<feature type="region of interest" description="Disordered" evidence="1">
    <location>
        <begin position="160"/>
        <end position="209"/>
    </location>
</feature>
<evidence type="ECO:0000313" key="3">
    <source>
        <dbReference type="EMBL" id="TQJ15640.1"/>
    </source>
</evidence>
<name>A0A542EJX0_9MICO</name>
<evidence type="ECO:0000313" key="4">
    <source>
        <dbReference type="Proteomes" id="UP000320806"/>
    </source>
</evidence>
<dbReference type="InterPro" id="IPR011055">
    <property type="entry name" value="Dup_hybrid_motif"/>
</dbReference>
<dbReference type="GO" id="GO:0004222">
    <property type="term" value="F:metalloendopeptidase activity"/>
    <property type="evidence" value="ECO:0007669"/>
    <property type="project" value="TreeGrafter"/>
</dbReference>
<dbReference type="AlphaFoldDB" id="A0A542EJX0"/>
<gene>
    <name evidence="3" type="ORF">FB459_3198</name>
</gene>
<dbReference type="EMBL" id="VFMO01000001">
    <property type="protein sequence ID" value="TQJ15640.1"/>
    <property type="molecule type" value="Genomic_DNA"/>
</dbReference>
<dbReference type="PANTHER" id="PTHR21666:SF270">
    <property type="entry name" value="MUREIN HYDROLASE ACTIVATOR ENVC"/>
    <property type="match status" value="1"/>
</dbReference>
<dbReference type="InterPro" id="IPR016047">
    <property type="entry name" value="M23ase_b-sheet_dom"/>
</dbReference>
<keyword evidence="3" id="KW-0378">Hydrolase</keyword>
<accession>A0A542EJX0</accession>
<dbReference type="PANTHER" id="PTHR21666">
    <property type="entry name" value="PEPTIDASE-RELATED"/>
    <property type="match status" value="1"/>
</dbReference>
<proteinExistence type="predicted"/>
<dbReference type="Proteomes" id="UP000320806">
    <property type="component" value="Unassembled WGS sequence"/>
</dbReference>
<sequence length="348" mass="35176">MSRDDHGTVFPARPPEEKKLVPVLTRYKGRHRQSGPSFIKRGKVILPTTAVVAGAVAAGAVSTANGATYATGPTTVGTVEAVNSWTVTAQNQSVSRSATRASAAVDAKVRAAVTARAKAKTAAQTRAKTLKATAKQKAAVAAMSTATTARDHVEPPKALAAPRLEQQPTRQAATGLPAPTQQYGASAGNGPVSSTARAPERATGAPAAVNTNSGGYVCPIAGCAGVFTSGFGYRNSPGGIGSTNHGGIDLSVPVGTPLRSMSSGTVTAVGWYGGQGMRVNIDFGNGVSAVYAHMSGFAVSPGQQVAAGQMIGWSGNTGNSTGPHLHLEIHIGGVAINPYGWLSARGLL</sequence>
<dbReference type="InterPro" id="IPR050570">
    <property type="entry name" value="Cell_wall_metabolism_enzyme"/>
</dbReference>
<dbReference type="Pfam" id="PF01551">
    <property type="entry name" value="Peptidase_M23"/>
    <property type="match status" value="1"/>
</dbReference>
<dbReference type="Gene3D" id="2.70.70.10">
    <property type="entry name" value="Glucose Permease (Domain IIA)"/>
    <property type="match status" value="1"/>
</dbReference>
<organism evidence="3 4">
    <name type="scientific">Yimella lutea</name>
    <dbReference type="NCBI Taxonomy" id="587872"/>
    <lineage>
        <taxon>Bacteria</taxon>
        <taxon>Bacillati</taxon>
        <taxon>Actinomycetota</taxon>
        <taxon>Actinomycetes</taxon>
        <taxon>Micrococcales</taxon>
        <taxon>Dermacoccaceae</taxon>
        <taxon>Yimella</taxon>
    </lineage>
</organism>
<reference evidence="3 4" key="1">
    <citation type="submission" date="2019-06" db="EMBL/GenBank/DDBJ databases">
        <title>Sequencing the genomes of 1000 actinobacteria strains.</title>
        <authorList>
            <person name="Klenk H.-P."/>
        </authorList>
    </citation>
    <scope>NUCLEOTIDE SEQUENCE [LARGE SCALE GENOMIC DNA]</scope>
    <source>
        <strain evidence="3 4">DSM 19828</strain>
    </source>
</reference>
<evidence type="ECO:0000259" key="2">
    <source>
        <dbReference type="Pfam" id="PF01551"/>
    </source>
</evidence>
<feature type="domain" description="M23ase beta-sheet core" evidence="2">
    <location>
        <begin position="244"/>
        <end position="338"/>
    </location>
</feature>
<protein>
    <submittedName>
        <fullName evidence="3">Murein DD-endopeptidase MepM/ murein hydrolase activator NlpD</fullName>
    </submittedName>
</protein>
<keyword evidence="4" id="KW-1185">Reference proteome</keyword>
<dbReference type="SUPFAM" id="SSF51261">
    <property type="entry name" value="Duplicated hybrid motif"/>
    <property type="match status" value="1"/>
</dbReference>